<dbReference type="InterPro" id="IPR009739">
    <property type="entry name" value="LprI-like_N"/>
</dbReference>
<evidence type="ECO:0000256" key="1">
    <source>
        <dbReference type="SAM" id="SignalP"/>
    </source>
</evidence>
<evidence type="ECO:0000313" key="3">
    <source>
        <dbReference type="EMBL" id="MCC8432734.1"/>
    </source>
</evidence>
<dbReference type="RefSeq" id="WP_230554149.1">
    <property type="nucleotide sequence ID" value="NZ_JAJISD010000017.1"/>
</dbReference>
<evidence type="ECO:0000259" key="2">
    <source>
        <dbReference type="Pfam" id="PF07007"/>
    </source>
</evidence>
<dbReference type="Pfam" id="PF07007">
    <property type="entry name" value="LprI"/>
    <property type="match status" value="1"/>
</dbReference>
<keyword evidence="1" id="KW-0732">Signal</keyword>
<dbReference type="Gene3D" id="1.20.1270.180">
    <property type="match status" value="1"/>
</dbReference>
<protein>
    <submittedName>
        <fullName evidence="3">Lysozyme inhibitor LprI family protein</fullName>
    </submittedName>
</protein>
<feature type="domain" description="Lysozyme inhibitor LprI-like N-terminal" evidence="2">
    <location>
        <begin position="28"/>
        <end position="130"/>
    </location>
</feature>
<evidence type="ECO:0000313" key="4">
    <source>
        <dbReference type="Proteomes" id="UP001198862"/>
    </source>
</evidence>
<reference evidence="3 4" key="1">
    <citation type="submission" date="2021-11" db="EMBL/GenBank/DDBJ databases">
        <authorList>
            <person name="Lee D.-H."/>
            <person name="Kim S.-B."/>
        </authorList>
    </citation>
    <scope>NUCLEOTIDE SEQUENCE [LARGE SCALE GENOMIC DNA]</scope>
    <source>
        <strain evidence="3 4">KCTC 52223</strain>
    </source>
</reference>
<sequence>MIWRRIGVFLAVLLLAIDAHADVANCDSGQGAVAYAQCIEAVLSEEERKLDEAFKAALEKLPERPLSAVLDSRNTTEQLRAHLIKAQEAWRVYAQESCAFVGSMQGRGLWVGIFTTTCLIIETRSRIEALQTLPGPP</sequence>
<comment type="caution">
    <text evidence="3">The sequence shown here is derived from an EMBL/GenBank/DDBJ whole genome shotgun (WGS) entry which is preliminary data.</text>
</comment>
<accession>A0ABS8L338</accession>
<organism evidence="3 4">
    <name type="scientific">Reyranella aquatilis</name>
    <dbReference type="NCBI Taxonomy" id="2035356"/>
    <lineage>
        <taxon>Bacteria</taxon>
        <taxon>Pseudomonadati</taxon>
        <taxon>Pseudomonadota</taxon>
        <taxon>Alphaproteobacteria</taxon>
        <taxon>Hyphomicrobiales</taxon>
        <taxon>Reyranellaceae</taxon>
        <taxon>Reyranella</taxon>
    </lineage>
</organism>
<dbReference type="EMBL" id="JAJISD010000017">
    <property type="protein sequence ID" value="MCC8432734.1"/>
    <property type="molecule type" value="Genomic_DNA"/>
</dbReference>
<proteinExistence type="predicted"/>
<keyword evidence="4" id="KW-1185">Reference proteome</keyword>
<feature type="chain" id="PRO_5045207357" evidence="1">
    <location>
        <begin position="22"/>
        <end position="137"/>
    </location>
</feature>
<name>A0ABS8L338_9HYPH</name>
<feature type="signal peptide" evidence="1">
    <location>
        <begin position="1"/>
        <end position="21"/>
    </location>
</feature>
<gene>
    <name evidence="3" type="ORF">LJ725_27495</name>
</gene>
<dbReference type="Proteomes" id="UP001198862">
    <property type="component" value="Unassembled WGS sequence"/>
</dbReference>